<dbReference type="GO" id="GO:0016020">
    <property type="term" value="C:membrane"/>
    <property type="evidence" value="ECO:0007669"/>
    <property type="project" value="UniProtKB-SubCell"/>
</dbReference>
<sequence length="498" mass="52691">MTAWPQEIGAQLAGALPLLLFNVSQFALNLASMAAVGQLGDLELAGASLAISFSNVSGLSLVIGVSFALETLVSHANGAKRFADCGVHLQRSFVTCFAIMVLVSTFWLLGPRIFLALGQPAKVSELAGIYLIWLMPAVWGQAISNSIQRFLQAQGDFTPLLVLSMPLFAIQLALLYVLAKPSAMGYKGAAMASNITSWVGALALAAYVIVCESRRPDETERRWGGFTKAALDLRELCGFVKIAFFSMLMIIVEWWAFEVQILLSGLLPNSEGGETTAASAICFSTVAALFTAALGLSSTSSSRVGNALGEGDASLAYFRAKVTLAITACYQLFVFPLLMRYGRNWASVFSSGSSDSEVLEHVSRILPVVGLATIGDCFQGVLSGIIRGCGRQDAGSAINVVCYYVIGIPLGATLAFSGHFGILGLWIGIAVGCNTQAISLGTLVARTDWDKEARKAVEGMCDSAAVDAPSTELGDVKVDGEEEDDDEDDNESSRLLGA</sequence>
<feature type="transmembrane region" description="Helical" evidence="6">
    <location>
        <begin position="231"/>
        <end position="257"/>
    </location>
</feature>
<feature type="transmembrane region" description="Helical" evidence="6">
    <location>
        <begin position="322"/>
        <end position="342"/>
    </location>
</feature>
<reference evidence="8" key="1">
    <citation type="submission" date="2020-10" db="EMBL/GenBank/DDBJ databases">
        <title>Unveiling of a novel bifunctional photoreceptor, Dualchrome1, isolated from a cosmopolitan green alga.</title>
        <authorList>
            <person name="Suzuki S."/>
            <person name="Kawachi M."/>
        </authorList>
    </citation>
    <scope>NUCLEOTIDE SEQUENCE</scope>
    <source>
        <strain evidence="8">NIES 2893</strain>
    </source>
</reference>
<evidence type="ECO:0000313" key="9">
    <source>
        <dbReference type="Proteomes" id="UP000660262"/>
    </source>
</evidence>
<feature type="transmembrane region" description="Helical" evidence="6">
    <location>
        <begin position="277"/>
        <end position="296"/>
    </location>
</feature>
<dbReference type="InterPro" id="IPR002528">
    <property type="entry name" value="MATE_fam"/>
</dbReference>
<evidence type="ECO:0000256" key="7">
    <source>
        <dbReference type="SAM" id="MobiDB-lite"/>
    </source>
</evidence>
<keyword evidence="3 6" id="KW-0812">Transmembrane</keyword>
<dbReference type="Pfam" id="PF01554">
    <property type="entry name" value="MatE"/>
    <property type="match status" value="2"/>
</dbReference>
<dbReference type="Proteomes" id="UP000660262">
    <property type="component" value="Unassembled WGS sequence"/>
</dbReference>
<dbReference type="GO" id="GO:1990961">
    <property type="term" value="P:xenobiotic detoxification by transmembrane export across the plasma membrane"/>
    <property type="evidence" value="ECO:0007669"/>
    <property type="project" value="InterPro"/>
</dbReference>
<feature type="transmembrane region" description="Helical" evidence="6">
    <location>
        <begin position="159"/>
        <end position="179"/>
    </location>
</feature>
<gene>
    <name evidence="8" type="ORF">PPROV_000479300</name>
</gene>
<evidence type="ECO:0000256" key="3">
    <source>
        <dbReference type="ARBA" id="ARBA00022692"/>
    </source>
</evidence>
<feature type="transmembrane region" description="Helical" evidence="6">
    <location>
        <begin position="397"/>
        <end position="417"/>
    </location>
</feature>
<dbReference type="CDD" id="cd13132">
    <property type="entry name" value="MATE_eukaryotic"/>
    <property type="match status" value="1"/>
</dbReference>
<comment type="subcellular location">
    <subcellularLocation>
        <location evidence="1">Membrane</location>
        <topology evidence="1">Multi-pass membrane protein</topology>
    </subcellularLocation>
</comment>
<feature type="compositionally biased region" description="Acidic residues" evidence="7">
    <location>
        <begin position="480"/>
        <end position="490"/>
    </location>
</feature>
<feature type="transmembrane region" description="Helical" evidence="6">
    <location>
        <begin position="93"/>
        <end position="115"/>
    </location>
</feature>
<accession>A0A830HFD8</accession>
<dbReference type="GO" id="GO:0015297">
    <property type="term" value="F:antiporter activity"/>
    <property type="evidence" value="ECO:0007669"/>
    <property type="project" value="InterPro"/>
</dbReference>
<evidence type="ECO:0000256" key="4">
    <source>
        <dbReference type="ARBA" id="ARBA00022989"/>
    </source>
</evidence>
<feature type="transmembrane region" description="Helical" evidence="6">
    <location>
        <begin position="423"/>
        <end position="445"/>
    </location>
</feature>
<dbReference type="GO" id="GO:0042910">
    <property type="term" value="F:xenobiotic transmembrane transporter activity"/>
    <property type="evidence" value="ECO:0007669"/>
    <property type="project" value="InterPro"/>
</dbReference>
<proteinExistence type="inferred from homology"/>
<name>A0A830HFD8_9CHLO</name>
<feature type="transmembrane region" description="Helical" evidence="6">
    <location>
        <begin position="127"/>
        <end position="147"/>
    </location>
</feature>
<feature type="transmembrane region" description="Helical" evidence="6">
    <location>
        <begin position="191"/>
        <end position="210"/>
    </location>
</feature>
<organism evidence="8 9">
    <name type="scientific">Pycnococcus provasolii</name>
    <dbReference type="NCBI Taxonomy" id="41880"/>
    <lineage>
        <taxon>Eukaryota</taxon>
        <taxon>Viridiplantae</taxon>
        <taxon>Chlorophyta</taxon>
        <taxon>Pseudoscourfieldiophyceae</taxon>
        <taxon>Pseudoscourfieldiales</taxon>
        <taxon>Pycnococcaceae</taxon>
        <taxon>Pycnococcus</taxon>
    </lineage>
</organism>
<evidence type="ECO:0000256" key="1">
    <source>
        <dbReference type="ARBA" id="ARBA00004141"/>
    </source>
</evidence>
<keyword evidence="5 6" id="KW-0472">Membrane</keyword>
<evidence type="ECO:0000313" key="8">
    <source>
        <dbReference type="EMBL" id="GHP06046.1"/>
    </source>
</evidence>
<evidence type="ECO:0000256" key="5">
    <source>
        <dbReference type="ARBA" id="ARBA00023136"/>
    </source>
</evidence>
<keyword evidence="9" id="KW-1185">Reference proteome</keyword>
<evidence type="ECO:0000256" key="2">
    <source>
        <dbReference type="ARBA" id="ARBA00010199"/>
    </source>
</evidence>
<comment type="similarity">
    <text evidence="2 6">Belongs to the multi antimicrobial extrusion (MATE) (TC 2.A.66.1) family.</text>
</comment>
<evidence type="ECO:0000256" key="6">
    <source>
        <dbReference type="RuleBase" id="RU004914"/>
    </source>
</evidence>
<dbReference type="NCBIfam" id="TIGR00797">
    <property type="entry name" value="matE"/>
    <property type="match status" value="1"/>
</dbReference>
<dbReference type="EMBL" id="BNJQ01000011">
    <property type="protein sequence ID" value="GHP06046.1"/>
    <property type="molecule type" value="Genomic_DNA"/>
</dbReference>
<dbReference type="InterPro" id="IPR045069">
    <property type="entry name" value="MATE_euk"/>
</dbReference>
<dbReference type="AlphaFoldDB" id="A0A830HFD8"/>
<comment type="caution">
    <text evidence="8">The sequence shown here is derived from an EMBL/GenBank/DDBJ whole genome shotgun (WGS) entry which is preliminary data.</text>
</comment>
<feature type="transmembrane region" description="Helical" evidence="6">
    <location>
        <begin position="362"/>
        <end position="385"/>
    </location>
</feature>
<protein>
    <recommendedName>
        <fullName evidence="6">Protein DETOXIFICATION</fullName>
    </recommendedName>
    <alternativeName>
        <fullName evidence="6">Multidrug and toxic compound extrusion protein</fullName>
    </alternativeName>
</protein>
<dbReference type="OrthoDB" id="2126698at2759"/>
<dbReference type="PANTHER" id="PTHR11206">
    <property type="entry name" value="MULTIDRUG RESISTANCE PROTEIN"/>
    <property type="match status" value="1"/>
</dbReference>
<feature type="transmembrane region" description="Helical" evidence="6">
    <location>
        <begin position="49"/>
        <end position="73"/>
    </location>
</feature>
<feature type="region of interest" description="Disordered" evidence="7">
    <location>
        <begin position="467"/>
        <end position="498"/>
    </location>
</feature>
<keyword evidence="4 6" id="KW-1133">Transmembrane helix</keyword>